<accession>A0A2S2NG91</accession>
<organism evidence="2">
    <name type="scientific">Schizaphis graminum</name>
    <name type="common">Green bug aphid</name>
    <dbReference type="NCBI Taxonomy" id="13262"/>
    <lineage>
        <taxon>Eukaryota</taxon>
        <taxon>Metazoa</taxon>
        <taxon>Ecdysozoa</taxon>
        <taxon>Arthropoda</taxon>
        <taxon>Hexapoda</taxon>
        <taxon>Insecta</taxon>
        <taxon>Pterygota</taxon>
        <taxon>Neoptera</taxon>
        <taxon>Paraneoptera</taxon>
        <taxon>Hemiptera</taxon>
        <taxon>Sternorrhyncha</taxon>
        <taxon>Aphidomorpha</taxon>
        <taxon>Aphidoidea</taxon>
        <taxon>Aphididae</taxon>
        <taxon>Aphidini</taxon>
        <taxon>Schizaphis</taxon>
    </lineage>
</organism>
<protein>
    <submittedName>
        <fullName evidence="2">Uncharacterized protein</fullName>
    </submittedName>
</protein>
<name>A0A2S2NG91_SCHGA</name>
<sequence length="246" mass="29123">MLPCVKQLLIIFVFISIIDGKNENNNSNKNGICQTLAEYYTQKMFEKSVTNEFFDSEGKDAKARIFVKNKKTKRKKKSKPRRTETCFDSMDYNQFNTFYIAKKKEVTNLKCDLIQPKLPFVPPNKKCKSIGDYYIQFGVKVFYNFFKYLLGIKKKKDRDMVSKLLLSGLKKLVDKYDKMKDVEKKKSTTSGMILVINGYYKKKCNQIMSHYNAFYTFYMKKYTKEKREKGHVDTADCDYFIRIPRD</sequence>
<reference evidence="2" key="1">
    <citation type="submission" date="2018-04" db="EMBL/GenBank/DDBJ databases">
        <title>Transcriptome of Schizaphis graminum biotype I.</title>
        <authorList>
            <person name="Scully E.D."/>
            <person name="Geib S.M."/>
            <person name="Palmer N.A."/>
            <person name="Koch K."/>
            <person name="Bradshaw J."/>
            <person name="Heng-Moss T."/>
            <person name="Sarath G."/>
        </authorList>
    </citation>
    <scope>NUCLEOTIDE SEQUENCE</scope>
</reference>
<dbReference type="AlphaFoldDB" id="A0A2S2NG91"/>
<evidence type="ECO:0000256" key="1">
    <source>
        <dbReference type="SAM" id="SignalP"/>
    </source>
</evidence>
<feature type="chain" id="PRO_5015701315" evidence="1">
    <location>
        <begin position="21"/>
        <end position="246"/>
    </location>
</feature>
<keyword evidence="1" id="KW-0732">Signal</keyword>
<proteinExistence type="predicted"/>
<dbReference type="EMBL" id="GGMR01003595">
    <property type="protein sequence ID" value="MBY16214.1"/>
    <property type="molecule type" value="Transcribed_RNA"/>
</dbReference>
<evidence type="ECO:0000313" key="2">
    <source>
        <dbReference type="EMBL" id="MBY16214.1"/>
    </source>
</evidence>
<gene>
    <name evidence="2" type="ORF">g.41001</name>
</gene>
<feature type="signal peptide" evidence="1">
    <location>
        <begin position="1"/>
        <end position="20"/>
    </location>
</feature>